<organism evidence="3 4">
    <name type="scientific">Paenibacillus urinalis</name>
    <dbReference type="NCBI Taxonomy" id="521520"/>
    <lineage>
        <taxon>Bacteria</taxon>
        <taxon>Bacillati</taxon>
        <taxon>Bacillota</taxon>
        <taxon>Bacilli</taxon>
        <taxon>Bacillales</taxon>
        <taxon>Paenibacillaceae</taxon>
        <taxon>Paenibacillus</taxon>
    </lineage>
</organism>
<dbReference type="InterPro" id="IPR000551">
    <property type="entry name" value="MerR-type_HTH_dom"/>
</dbReference>
<dbReference type="PANTHER" id="PTHR30204:SF96">
    <property type="entry name" value="CHROMOSOME-ANCHORING PROTEIN RACA"/>
    <property type="match status" value="1"/>
</dbReference>
<dbReference type="GO" id="GO:0003677">
    <property type="term" value="F:DNA binding"/>
    <property type="evidence" value="ECO:0007669"/>
    <property type="project" value="UniProtKB-KW"/>
</dbReference>
<dbReference type="InterPro" id="IPR009061">
    <property type="entry name" value="DNA-bd_dom_put_sf"/>
</dbReference>
<dbReference type="InterPro" id="IPR047057">
    <property type="entry name" value="MerR_fam"/>
</dbReference>
<dbReference type="PANTHER" id="PTHR30204">
    <property type="entry name" value="REDOX-CYCLING DRUG-SENSING TRANSCRIPTIONAL ACTIVATOR SOXR"/>
    <property type="match status" value="1"/>
</dbReference>
<dbReference type="EMBL" id="CP118101">
    <property type="protein sequence ID" value="WDH84885.1"/>
    <property type="molecule type" value="Genomic_DNA"/>
</dbReference>
<dbReference type="PROSITE" id="PS50937">
    <property type="entry name" value="HTH_MERR_2"/>
    <property type="match status" value="1"/>
</dbReference>
<reference evidence="3" key="1">
    <citation type="submission" date="2023-02" db="EMBL/GenBank/DDBJ databases">
        <title>Pathogen: clinical or host-associated sample.</title>
        <authorList>
            <person name="Hergert J."/>
            <person name="Casey R."/>
            <person name="Wagner J."/>
            <person name="Young E.L."/>
            <person name="Oakeson K.F."/>
        </authorList>
    </citation>
    <scope>NUCLEOTIDE SEQUENCE</scope>
    <source>
        <strain evidence="3">2022CK-00830</strain>
    </source>
</reference>
<keyword evidence="1" id="KW-0238">DNA-binding</keyword>
<proteinExistence type="predicted"/>
<evidence type="ECO:0000313" key="4">
    <source>
        <dbReference type="Proteomes" id="UP001220962"/>
    </source>
</evidence>
<protein>
    <submittedName>
        <fullName evidence="3">MerR family transcriptional regulator</fullName>
    </submittedName>
</protein>
<dbReference type="RefSeq" id="WP_274359911.1">
    <property type="nucleotide sequence ID" value="NZ_CP118101.1"/>
</dbReference>
<dbReference type="AlphaFoldDB" id="A0AAX3N7Y8"/>
<dbReference type="GO" id="GO:0003700">
    <property type="term" value="F:DNA-binding transcription factor activity"/>
    <property type="evidence" value="ECO:0007669"/>
    <property type="project" value="InterPro"/>
</dbReference>
<dbReference type="SMART" id="SM00422">
    <property type="entry name" value="HTH_MERR"/>
    <property type="match status" value="1"/>
</dbReference>
<dbReference type="SUPFAM" id="SSF46955">
    <property type="entry name" value="Putative DNA-binding domain"/>
    <property type="match status" value="1"/>
</dbReference>
<name>A0AAX3N7Y8_9BACL</name>
<dbReference type="Gene3D" id="1.10.1660.10">
    <property type="match status" value="1"/>
</dbReference>
<sequence>MDYLTTGMVSKKLNVSLRTLRYYDQIELVQPSFKDENGKRHYTPDNLLLLEKVLLLKSASMSLEDIKKLTNQLSIEKTLRVHKNHLEYELTRLKGSLDHTNTLINMTKLQTEIKWDLLLPLLSNDDEAEERKRRKKKVTEAWFTEDEQIVLTNQLPKMENDPVQLTKWINLIKRIEICLEEKKSPSSRDAQIIAEDTLLLSNEMFQGNQELADKFWNARRSEEASSDLNLYPIREEIIVFMEQALIYYKTNHNLESNGHI</sequence>
<gene>
    <name evidence="3" type="ORF">PUW23_12000</name>
</gene>
<accession>A0AAX3N7Y8</accession>
<feature type="domain" description="HTH merR-type" evidence="2">
    <location>
        <begin position="3"/>
        <end position="72"/>
    </location>
</feature>
<evidence type="ECO:0000313" key="3">
    <source>
        <dbReference type="EMBL" id="WDH84885.1"/>
    </source>
</evidence>
<evidence type="ECO:0000259" key="2">
    <source>
        <dbReference type="PROSITE" id="PS50937"/>
    </source>
</evidence>
<dbReference type="Pfam" id="PF13411">
    <property type="entry name" value="MerR_1"/>
    <property type="match status" value="1"/>
</dbReference>
<dbReference type="Proteomes" id="UP001220962">
    <property type="component" value="Chromosome"/>
</dbReference>
<evidence type="ECO:0000256" key="1">
    <source>
        <dbReference type="ARBA" id="ARBA00023125"/>
    </source>
</evidence>